<proteinExistence type="inferred from homology"/>
<keyword evidence="10" id="KW-1185">Reference proteome</keyword>
<evidence type="ECO:0000256" key="5">
    <source>
        <dbReference type="PIRSR" id="PIRSR001430-1"/>
    </source>
</evidence>
<dbReference type="GO" id="GO:0031119">
    <property type="term" value="P:tRNA pseudouridine synthesis"/>
    <property type="evidence" value="ECO:0007669"/>
    <property type="project" value="UniProtKB-UniRule"/>
</dbReference>
<dbReference type="GO" id="GO:0160147">
    <property type="term" value="F:tRNA pseudouridine(38-40) synthase activity"/>
    <property type="evidence" value="ECO:0007669"/>
    <property type="project" value="UniProtKB-EC"/>
</dbReference>
<feature type="binding site" evidence="4 6">
    <location>
        <position position="112"/>
    </location>
    <ligand>
        <name>substrate</name>
    </ligand>
</feature>
<keyword evidence="2 4" id="KW-0819">tRNA processing</keyword>
<dbReference type="EC" id="5.4.99.12" evidence="4"/>
<dbReference type="NCBIfam" id="TIGR00071">
    <property type="entry name" value="hisT_truA"/>
    <property type="match status" value="1"/>
</dbReference>
<evidence type="ECO:0000256" key="6">
    <source>
        <dbReference type="PIRSR" id="PIRSR001430-2"/>
    </source>
</evidence>
<feature type="domain" description="Pseudouridine synthase I TruA alpha/beta" evidence="8">
    <location>
        <begin position="9"/>
        <end position="92"/>
    </location>
</feature>
<organism evidence="9 10">
    <name type="scientific">Rubripirellula amarantea</name>
    <dbReference type="NCBI Taxonomy" id="2527999"/>
    <lineage>
        <taxon>Bacteria</taxon>
        <taxon>Pseudomonadati</taxon>
        <taxon>Planctomycetota</taxon>
        <taxon>Planctomycetia</taxon>
        <taxon>Pirellulales</taxon>
        <taxon>Pirellulaceae</taxon>
        <taxon>Rubripirellula</taxon>
    </lineage>
</organism>
<evidence type="ECO:0000256" key="1">
    <source>
        <dbReference type="ARBA" id="ARBA00009375"/>
    </source>
</evidence>
<dbReference type="InterPro" id="IPR020097">
    <property type="entry name" value="PsdUridine_synth_TruA_a/b_dom"/>
</dbReference>
<accession>A0A5C5WSM0</accession>
<dbReference type="GO" id="GO:0003723">
    <property type="term" value="F:RNA binding"/>
    <property type="evidence" value="ECO:0007669"/>
    <property type="project" value="InterPro"/>
</dbReference>
<comment type="catalytic activity">
    <reaction evidence="4 7">
        <text>uridine(38/39/40) in tRNA = pseudouridine(38/39/40) in tRNA</text>
        <dbReference type="Rhea" id="RHEA:22376"/>
        <dbReference type="Rhea" id="RHEA-COMP:10085"/>
        <dbReference type="Rhea" id="RHEA-COMP:10087"/>
        <dbReference type="ChEBI" id="CHEBI:65314"/>
        <dbReference type="ChEBI" id="CHEBI:65315"/>
        <dbReference type="EC" id="5.4.99.12"/>
    </reaction>
</comment>
<evidence type="ECO:0000256" key="7">
    <source>
        <dbReference type="RuleBase" id="RU003792"/>
    </source>
</evidence>
<comment type="subunit">
    <text evidence="4">Homodimer.</text>
</comment>
<dbReference type="InterPro" id="IPR020094">
    <property type="entry name" value="TruA/RsuA/RluB/E/F_N"/>
</dbReference>
<dbReference type="Gene3D" id="3.30.70.580">
    <property type="entry name" value="Pseudouridine synthase I, catalytic domain, N-terminal subdomain"/>
    <property type="match status" value="1"/>
</dbReference>
<dbReference type="OrthoDB" id="9811823at2"/>
<dbReference type="RefSeq" id="WP_146513413.1">
    <property type="nucleotide sequence ID" value="NZ_SJPI01000001.1"/>
</dbReference>
<dbReference type="InterPro" id="IPR020095">
    <property type="entry name" value="PsdUridine_synth_TruA_C"/>
</dbReference>
<dbReference type="SUPFAM" id="SSF55120">
    <property type="entry name" value="Pseudouridine synthase"/>
    <property type="match status" value="1"/>
</dbReference>
<dbReference type="Pfam" id="PF01416">
    <property type="entry name" value="PseudoU_synth_1"/>
    <property type="match status" value="2"/>
</dbReference>
<dbReference type="InterPro" id="IPR020103">
    <property type="entry name" value="PsdUridine_synth_cat_dom_sf"/>
</dbReference>
<evidence type="ECO:0000313" key="9">
    <source>
        <dbReference type="EMBL" id="TWT53145.1"/>
    </source>
</evidence>
<feature type="domain" description="Pseudouridine synthase I TruA alpha/beta" evidence="8">
    <location>
        <begin position="145"/>
        <end position="274"/>
    </location>
</feature>
<evidence type="ECO:0000256" key="3">
    <source>
        <dbReference type="ARBA" id="ARBA00023235"/>
    </source>
</evidence>
<evidence type="ECO:0000259" key="8">
    <source>
        <dbReference type="Pfam" id="PF01416"/>
    </source>
</evidence>
<dbReference type="AlphaFoldDB" id="A0A5C5WSM0"/>
<comment type="function">
    <text evidence="4">Formation of pseudouridine at positions 38, 39 and 40 in the anticodon stem and loop of transfer RNAs.</text>
</comment>
<comment type="similarity">
    <text evidence="1 4 7">Belongs to the tRNA pseudouridine synthase TruA family.</text>
</comment>
<dbReference type="InterPro" id="IPR001406">
    <property type="entry name" value="PsdUridine_synth_TruA"/>
</dbReference>
<evidence type="ECO:0000313" key="10">
    <source>
        <dbReference type="Proteomes" id="UP000316598"/>
    </source>
</evidence>
<dbReference type="EMBL" id="SJPI01000001">
    <property type="protein sequence ID" value="TWT53145.1"/>
    <property type="molecule type" value="Genomic_DNA"/>
</dbReference>
<evidence type="ECO:0000256" key="2">
    <source>
        <dbReference type="ARBA" id="ARBA00022694"/>
    </source>
</evidence>
<dbReference type="Gene3D" id="3.30.70.660">
    <property type="entry name" value="Pseudouridine synthase I, catalytic domain, C-terminal subdomain"/>
    <property type="match status" value="1"/>
</dbReference>
<evidence type="ECO:0000256" key="4">
    <source>
        <dbReference type="HAMAP-Rule" id="MF_00171"/>
    </source>
</evidence>
<reference evidence="9 10" key="1">
    <citation type="submission" date="2019-02" db="EMBL/GenBank/DDBJ databases">
        <title>Deep-cultivation of Planctomycetes and their phenomic and genomic characterization uncovers novel biology.</title>
        <authorList>
            <person name="Wiegand S."/>
            <person name="Jogler M."/>
            <person name="Boedeker C."/>
            <person name="Pinto D."/>
            <person name="Vollmers J."/>
            <person name="Rivas-Marin E."/>
            <person name="Kohn T."/>
            <person name="Peeters S.H."/>
            <person name="Heuer A."/>
            <person name="Rast P."/>
            <person name="Oberbeckmann S."/>
            <person name="Bunk B."/>
            <person name="Jeske O."/>
            <person name="Meyerdierks A."/>
            <person name="Storesund J.E."/>
            <person name="Kallscheuer N."/>
            <person name="Luecker S."/>
            <person name="Lage O.M."/>
            <person name="Pohl T."/>
            <person name="Merkel B.J."/>
            <person name="Hornburger P."/>
            <person name="Mueller R.-W."/>
            <person name="Bruemmer F."/>
            <person name="Labrenz M."/>
            <person name="Spormann A.M."/>
            <person name="Op Den Camp H."/>
            <person name="Overmann J."/>
            <person name="Amann R."/>
            <person name="Jetten M.S.M."/>
            <person name="Mascher T."/>
            <person name="Medema M.H."/>
            <person name="Devos D.P."/>
            <person name="Kaster A.-K."/>
            <person name="Ovreas L."/>
            <person name="Rohde M."/>
            <person name="Galperin M.Y."/>
            <person name="Jogler C."/>
        </authorList>
    </citation>
    <scope>NUCLEOTIDE SEQUENCE [LARGE SCALE GENOMIC DNA]</scope>
    <source>
        <strain evidence="9 10">Pla22</strain>
    </source>
</reference>
<sequence length="280" mass="31120">MPRFFQLTIAYDGTDFVGWQVQPSGRSIQALLEKAVRKVTGESIRVIGSGRTDAGVHAIAQVASVEFADWKHSANDLMRGMNRHLPDSILVHNVVEMLGPFHAIRDAVGKRYRYQLQVGGLRNPFQHRYVWHMQYELSIEAMRAAAELVVGKQDFACFQTTGADRKSTVRDVRACDVIIRTDTEVSNPELASGGFASGGFVDGRGRSQLRIDIEVEADGFLYNMVRSIVGTLVQVGRGRRSPDWVTQLITNQDRTKAGETAPPQGLFLLRVDYEASLPKS</sequence>
<dbReference type="PANTHER" id="PTHR11142:SF0">
    <property type="entry name" value="TRNA PSEUDOURIDINE SYNTHASE-LIKE 1"/>
    <property type="match status" value="1"/>
</dbReference>
<comment type="caution">
    <text evidence="9">The sequence shown here is derived from an EMBL/GenBank/DDBJ whole genome shotgun (WGS) entry which is preliminary data.</text>
</comment>
<name>A0A5C5WSM0_9BACT</name>
<dbReference type="HAMAP" id="MF_00171">
    <property type="entry name" value="TruA"/>
    <property type="match status" value="1"/>
</dbReference>
<dbReference type="PIRSF" id="PIRSF001430">
    <property type="entry name" value="tRNA_psdUrid_synth"/>
    <property type="match status" value="1"/>
</dbReference>
<keyword evidence="3 4" id="KW-0413">Isomerase</keyword>
<dbReference type="PANTHER" id="PTHR11142">
    <property type="entry name" value="PSEUDOURIDYLATE SYNTHASE"/>
    <property type="match status" value="1"/>
</dbReference>
<dbReference type="Proteomes" id="UP000316598">
    <property type="component" value="Unassembled WGS sequence"/>
</dbReference>
<dbReference type="CDD" id="cd02570">
    <property type="entry name" value="PseudoU_synth_EcTruA"/>
    <property type="match status" value="1"/>
</dbReference>
<gene>
    <name evidence="4 9" type="primary">truA</name>
    <name evidence="9" type="ORF">Pla22_07730</name>
</gene>
<dbReference type="FunFam" id="3.30.70.580:FF:000001">
    <property type="entry name" value="tRNA pseudouridine synthase A"/>
    <property type="match status" value="1"/>
</dbReference>
<comment type="caution">
    <text evidence="4">Lacks conserved residue(s) required for the propagation of feature annotation.</text>
</comment>
<protein>
    <recommendedName>
        <fullName evidence="4">tRNA pseudouridine synthase A</fullName>
        <ecNumber evidence="4">5.4.99.12</ecNumber>
    </recommendedName>
    <alternativeName>
        <fullName evidence="4">tRNA pseudouridine(38-40) synthase</fullName>
    </alternativeName>
    <alternativeName>
        <fullName evidence="4">tRNA pseudouridylate synthase I</fullName>
    </alternativeName>
    <alternativeName>
        <fullName evidence="4">tRNA-uridine isomerase I</fullName>
    </alternativeName>
</protein>
<feature type="active site" description="Nucleophile" evidence="4 5">
    <location>
        <position position="53"/>
    </location>
</feature>